<gene>
    <name evidence="1" type="ORF">QNI16_23925</name>
</gene>
<dbReference type="RefSeq" id="WP_313983603.1">
    <property type="nucleotide sequence ID" value="NZ_JASJOS010000011.1"/>
</dbReference>
<name>A0AAE3QUE8_9BACT</name>
<evidence type="ECO:0000313" key="2">
    <source>
        <dbReference type="Proteomes" id="UP001241110"/>
    </source>
</evidence>
<dbReference type="Proteomes" id="UP001241110">
    <property type="component" value="Unassembled WGS sequence"/>
</dbReference>
<proteinExistence type="predicted"/>
<sequence length="347" mass="40765">MKNETKMLESLSLFQDIDKQEEQEQDTWKKSIPAQVFLNHFFGMHYHIQHAENAYDLDIMPQFINYKPALQTATIEEVKKLLLNCWSTEYALRSTAELGNEQYLRNALHWTFPQAYYSVLFGLRAFLATFGIVQNNNERIKRETGMLVVKGYYPFPIAYYASGTYDNFIVHRLPLAARKPGLQLATESMEAQAQIGQFLRTTRKLYARAIRQQMQSNPQTALRNKKGEILDKFTAQHWQKINWRLGYTTYFDLLERLRISTRHREIERFVEAEIDFSLFHQCLLEIVSYLNLIHESYIAKAVGLETYEMIVNQLPDYISKGFVKDRLTQKIEPLLKKTEKSQIQHAA</sequence>
<dbReference type="EMBL" id="JASJOS010000011">
    <property type="protein sequence ID" value="MDJ1483568.1"/>
    <property type="molecule type" value="Genomic_DNA"/>
</dbReference>
<comment type="caution">
    <text evidence="1">The sequence shown here is derived from an EMBL/GenBank/DDBJ whole genome shotgun (WGS) entry which is preliminary data.</text>
</comment>
<dbReference type="AlphaFoldDB" id="A0AAE3QUE8"/>
<accession>A0AAE3QUE8</accession>
<reference evidence="1" key="1">
    <citation type="submission" date="2023-05" db="EMBL/GenBank/DDBJ databases">
        <authorList>
            <person name="Zhang X."/>
        </authorList>
    </citation>
    <scope>NUCLEOTIDE SEQUENCE</scope>
    <source>
        <strain evidence="1">YF14B1</strain>
    </source>
</reference>
<organism evidence="1 2">
    <name type="scientific">Xanthocytophaga flava</name>
    <dbReference type="NCBI Taxonomy" id="3048013"/>
    <lineage>
        <taxon>Bacteria</taxon>
        <taxon>Pseudomonadati</taxon>
        <taxon>Bacteroidota</taxon>
        <taxon>Cytophagia</taxon>
        <taxon>Cytophagales</taxon>
        <taxon>Rhodocytophagaceae</taxon>
        <taxon>Xanthocytophaga</taxon>
    </lineage>
</organism>
<protein>
    <submittedName>
        <fullName evidence="1">Uncharacterized protein</fullName>
    </submittedName>
</protein>
<evidence type="ECO:0000313" key="1">
    <source>
        <dbReference type="EMBL" id="MDJ1483568.1"/>
    </source>
</evidence>